<evidence type="ECO:0000313" key="2">
    <source>
        <dbReference type="Proteomes" id="UP001642487"/>
    </source>
</evidence>
<reference evidence="1 2" key="1">
    <citation type="submission" date="2024-03" db="EMBL/GenBank/DDBJ databases">
        <authorList>
            <person name="Gkanogiannis A."/>
            <person name="Becerra Lopez-Lavalle L."/>
        </authorList>
    </citation>
    <scope>NUCLEOTIDE SEQUENCE [LARGE SCALE GENOMIC DNA]</scope>
</reference>
<proteinExistence type="predicted"/>
<keyword evidence="2" id="KW-1185">Reference proteome</keyword>
<organism evidence="1 2">
    <name type="scientific">Citrullus colocynthis</name>
    <name type="common">colocynth</name>
    <dbReference type="NCBI Taxonomy" id="252529"/>
    <lineage>
        <taxon>Eukaryota</taxon>
        <taxon>Viridiplantae</taxon>
        <taxon>Streptophyta</taxon>
        <taxon>Embryophyta</taxon>
        <taxon>Tracheophyta</taxon>
        <taxon>Spermatophyta</taxon>
        <taxon>Magnoliopsida</taxon>
        <taxon>eudicotyledons</taxon>
        <taxon>Gunneridae</taxon>
        <taxon>Pentapetalae</taxon>
        <taxon>rosids</taxon>
        <taxon>fabids</taxon>
        <taxon>Cucurbitales</taxon>
        <taxon>Cucurbitaceae</taxon>
        <taxon>Benincaseae</taxon>
        <taxon>Citrullus</taxon>
    </lineage>
</organism>
<sequence>MRRFSFYTDDISRLFLPCPPQNIPSWEPVSRSSPPKVALTEGSGLHSMECFVGSAQGVRFFGLVWREALFVDLSGDML</sequence>
<evidence type="ECO:0000313" key="1">
    <source>
        <dbReference type="EMBL" id="CAK9325951.1"/>
    </source>
</evidence>
<dbReference type="Proteomes" id="UP001642487">
    <property type="component" value="Chromosome 7"/>
</dbReference>
<accession>A0ABP0YZV2</accession>
<gene>
    <name evidence="1" type="ORF">CITCOLO1_LOCUS18231</name>
</gene>
<name>A0ABP0YZV2_9ROSI</name>
<dbReference type="EMBL" id="OZ021741">
    <property type="protein sequence ID" value="CAK9325951.1"/>
    <property type="molecule type" value="Genomic_DNA"/>
</dbReference>
<protein>
    <submittedName>
        <fullName evidence="1">Uncharacterized protein</fullName>
    </submittedName>
</protein>